<feature type="domain" description="HIRAN" evidence="3">
    <location>
        <begin position="3"/>
        <end position="57"/>
    </location>
</feature>
<dbReference type="Gene3D" id="3.30.70.2330">
    <property type="match status" value="1"/>
</dbReference>
<evidence type="ECO:0000256" key="1">
    <source>
        <dbReference type="ARBA" id="ARBA00022723"/>
    </source>
</evidence>
<accession>A0ABZ3JBP4</accession>
<reference evidence="4" key="1">
    <citation type="submission" date="2024-05" db="EMBL/GenBank/DDBJ databases">
        <title>Isolation and characterization of Sporomusa carbonis sp. nov., a carboxydotrophic hydrogenogen in the genus of Sporomusa isolated from a charcoal burning pile.</title>
        <authorList>
            <person name="Boeer T."/>
            <person name="Rosenbaum F."/>
            <person name="Eysell L."/>
            <person name="Mueller V."/>
            <person name="Daniel R."/>
            <person name="Poehlein A."/>
        </authorList>
    </citation>
    <scope>NUCLEOTIDE SEQUENCE [LARGE SCALE GENOMIC DNA]</scope>
    <source>
        <strain evidence="4">DSM 3132</strain>
    </source>
</reference>
<dbReference type="RefSeq" id="WP_093796449.1">
    <property type="nucleotide sequence ID" value="NZ_CP155571.1"/>
</dbReference>
<dbReference type="Proteomes" id="UP000216052">
    <property type="component" value="Chromosome"/>
</dbReference>
<protein>
    <recommendedName>
        <fullName evidence="3">HIRAN domain-containing protein</fullName>
    </recommendedName>
</protein>
<name>A0ABZ3JBP4_SPOA4</name>
<keyword evidence="1" id="KW-0479">Metal-binding</keyword>
<proteinExistence type="predicted"/>
<evidence type="ECO:0000256" key="2">
    <source>
        <dbReference type="ARBA" id="ARBA00022801"/>
    </source>
</evidence>
<dbReference type="Pfam" id="PF08797">
    <property type="entry name" value="HIRAN"/>
    <property type="match status" value="1"/>
</dbReference>
<keyword evidence="2" id="KW-0378">Hydrolase</keyword>
<keyword evidence="5" id="KW-1185">Reference proteome</keyword>
<dbReference type="EMBL" id="CP155571">
    <property type="protein sequence ID" value="XFO75526.1"/>
    <property type="molecule type" value="Genomic_DNA"/>
</dbReference>
<dbReference type="InterPro" id="IPR014905">
    <property type="entry name" value="HIRAN"/>
</dbReference>
<sequence>METHYIAITGCRHYYGSKPLKVGLPVQLIKEPDNEYDAEAIAVHVMPLGKVGYVANSTHTVPRGCYSAGRIYDTIKNYAYGIIRFVFQDTAIVELLQNKELYIEIKMEVHEDTSLKYRQPRF</sequence>
<gene>
    <name evidence="4" type="ORF">SPACI_056480</name>
</gene>
<evidence type="ECO:0000259" key="3">
    <source>
        <dbReference type="Pfam" id="PF08797"/>
    </source>
</evidence>
<evidence type="ECO:0000313" key="4">
    <source>
        <dbReference type="EMBL" id="XFO75526.1"/>
    </source>
</evidence>
<organism evidence="4 5">
    <name type="scientific">Sporomusa acidovorans (strain ATCC 49682 / DSM 3132 / Mol)</name>
    <dbReference type="NCBI Taxonomy" id="1123286"/>
    <lineage>
        <taxon>Bacteria</taxon>
        <taxon>Bacillati</taxon>
        <taxon>Bacillota</taxon>
        <taxon>Negativicutes</taxon>
        <taxon>Selenomonadales</taxon>
        <taxon>Sporomusaceae</taxon>
        <taxon>Sporomusa</taxon>
    </lineage>
</organism>
<evidence type="ECO:0000313" key="5">
    <source>
        <dbReference type="Proteomes" id="UP000216052"/>
    </source>
</evidence>